<organism evidence="2 4">
    <name type="scientific">Rotaria sordida</name>
    <dbReference type="NCBI Taxonomy" id="392033"/>
    <lineage>
        <taxon>Eukaryota</taxon>
        <taxon>Metazoa</taxon>
        <taxon>Spiralia</taxon>
        <taxon>Gnathifera</taxon>
        <taxon>Rotifera</taxon>
        <taxon>Eurotatoria</taxon>
        <taxon>Bdelloidea</taxon>
        <taxon>Philodinida</taxon>
        <taxon>Philodinidae</taxon>
        <taxon>Rotaria</taxon>
    </lineage>
</organism>
<dbReference type="EMBL" id="CAJNOH010000678">
    <property type="protein sequence ID" value="CAF1101851.1"/>
    <property type="molecule type" value="Genomic_DNA"/>
</dbReference>
<evidence type="ECO:0000313" key="3">
    <source>
        <dbReference type="EMBL" id="CAF1307120.1"/>
    </source>
</evidence>
<evidence type="ECO:0000256" key="1">
    <source>
        <dbReference type="SAM" id="Phobius"/>
    </source>
</evidence>
<dbReference type="AlphaFoldDB" id="A0A814P6D8"/>
<evidence type="ECO:0000313" key="5">
    <source>
        <dbReference type="Proteomes" id="UP000663870"/>
    </source>
</evidence>
<keyword evidence="1" id="KW-0812">Transmembrane</keyword>
<dbReference type="Proteomes" id="UP000663854">
    <property type="component" value="Unassembled WGS sequence"/>
</dbReference>
<reference evidence="2" key="1">
    <citation type="submission" date="2021-02" db="EMBL/GenBank/DDBJ databases">
        <authorList>
            <person name="Nowell W R."/>
        </authorList>
    </citation>
    <scope>NUCLEOTIDE SEQUENCE</scope>
</reference>
<evidence type="ECO:0000313" key="4">
    <source>
        <dbReference type="Proteomes" id="UP000663854"/>
    </source>
</evidence>
<proteinExistence type="predicted"/>
<name>A0A814P6D8_9BILA</name>
<keyword evidence="1" id="KW-0472">Membrane</keyword>
<keyword evidence="1" id="KW-1133">Transmembrane helix</keyword>
<dbReference type="EMBL" id="CAJNOL010001184">
    <property type="protein sequence ID" value="CAF1307120.1"/>
    <property type="molecule type" value="Genomic_DNA"/>
</dbReference>
<dbReference type="Proteomes" id="UP000663870">
    <property type="component" value="Unassembled WGS sequence"/>
</dbReference>
<evidence type="ECO:0000313" key="2">
    <source>
        <dbReference type="EMBL" id="CAF1101851.1"/>
    </source>
</evidence>
<sequence length="218" mass="25372">MIRTTENSLINKETLVVILITIVILIVITICIPFVYITGRLSIIEISSIDQNIINPSKDYWENECTKSMSTIERIFVLINEEPFPYTLHSFLYRPSPLTERIFLIFGFRHDFASWSLDNISFIDETYKKDLINDGDFELNYLNKNYRQCILSSTRNSTSDILSDNPYSGDYYYNDETKAGMNYLIQTIGGIAEGYYNISFYLENRGYAENYFVFLIGS</sequence>
<feature type="transmembrane region" description="Helical" evidence="1">
    <location>
        <begin position="15"/>
        <end position="37"/>
    </location>
</feature>
<protein>
    <submittedName>
        <fullName evidence="2">Uncharacterized protein</fullName>
    </submittedName>
</protein>
<comment type="caution">
    <text evidence="2">The sequence shown here is derived from an EMBL/GenBank/DDBJ whole genome shotgun (WGS) entry which is preliminary data.</text>
</comment>
<accession>A0A814P6D8</accession>
<keyword evidence="5" id="KW-1185">Reference proteome</keyword>
<gene>
    <name evidence="3" type="ORF">JXQ802_LOCUS29815</name>
    <name evidence="2" type="ORF">PYM288_LOCUS19718</name>
</gene>